<dbReference type="PANTHER" id="PTHR43313:SF1">
    <property type="entry name" value="3BETA-HYDROXYSTEROID DEHYDROGENASE DHS-16"/>
    <property type="match status" value="1"/>
</dbReference>
<dbReference type="Gene3D" id="3.40.50.720">
    <property type="entry name" value="NAD(P)-binding Rossmann-like Domain"/>
    <property type="match status" value="1"/>
</dbReference>
<dbReference type="AlphaFoldDB" id="A0A507E5Y9"/>
<dbReference type="SUPFAM" id="SSF51735">
    <property type="entry name" value="NAD(P)-binding Rossmann-fold domains"/>
    <property type="match status" value="1"/>
</dbReference>
<dbReference type="GO" id="GO:0016491">
    <property type="term" value="F:oxidoreductase activity"/>
    <property type="evidence" value="ECO:0007669"/>
    <property type="project" value="TreeGrafter"/>
</dbReference>
<name>A0A507E5Y9_9FUNG</name>
<dbReference type="PRINTS" id="PR00080">
    <property type="entry name" value="SDRFAMILY"/>
</dbReference>
<dbReference type="STRING" id="109895.A0A507E5Y9"/>
<dbReference type="InterPro" id="IPR002347">
    <property type="entry name" value="SDR_fam"/>
</dbReference>
<protein>
    <submittedName>
        <fullName evidence="2">Uncharacterized protein</fullName>
    </submittedName>
</protein>
<dbReference type="Proteomes" id="UP000318582">
    <property type="component" value="Unassembled WGS sequence"/>
</dbReference>
<keyword evidence="3" id="KW-1185">Reference proteome</keyword>
<comment type="similarity">
    <text evidence="1">Belongs to the short-chain dehydrogenases/reductases (SDR) family.</text>
</comment>
<dbReference type="PANTHER" id="PTHR43313">
    <property type="entry name" value="SHORT-CHAIN DEHYDROGENASE/REDUCTASE FAMILY 9C"/>
    <property type="match status" value="1"/>
</dbReference>
<reference evidence="2 3" key="1">
    <citation type="journal article" date="2019" name="Sci. Rep.">
        <title>Comparative genomics of chytrid fungi reveal insights into the obligate biotrophic and pathogenic lifestyle of Synchytrium endobioticum.</title>
        <authorList>
            <person name="van de Vossenberg B.T.L.H."/>
            <person name="Warris S."/>
            <person name="Nguyen H.D.T."/>
            <person name="van Gent-Pelzer M.P.E."/>
            <person name="Joly D.L."/>
            <person name="van de Geest H.C."/>
            <person name="Bonants P.J.M."/>
            <person name="Smith D.S."/>
            <person name="Levesque C.A."/>
            <person name="van der Lee T.A.J."/>
        </authorList>
    </citation>
    <scope>NUCLEOTIDE SEQUENCE [LARGE SCALE GENOMIC DNA]</scope>
    <source>
        <strain evidence="2 3">CBS 809.83</strain>
    </source>
</reference>
<dbReference type="PRINTS" id="PR00081">
    <property type="entry name" value="GDHRDH"/>
</dbReference>
<dbReference type="InterPro" id="IPR036291">
    <property type="entry name" value="NAD(P)-bd_dom_sf"/>
</dbReference>
<gene>
    <name evidence="2" type="ORF">PhCBS80983_g02654</name>
</gene>
<organism evidence="2 3">
    <name type="scientific">Powellomyces hirtus</name>
    <dbReference type="NCBI Taxonomy" id="109895"/>
    <lineage>
        <taxon>Eukaryota</taxon>
        <taxon>Fungi</taxon>
        <taxon>Fungi incertae sedis</taxon>
        <taxon>Chytridiomycota</taxon>
        <taxon>Chytridiomycota incertae sedis</taxon>
        <taxon>Chytridiomycetes</taxon>
        <taxon>Spizellomycetales</taxon>
        <taxon>Powellomycetaceae</taxon>
        <taxon>Powellomyces</taxon>
    </lineage>
</organism>
<dbReference type="EMBL" id="QEAQ01000028">
    <property type="protein sequence ID" value="TPX59151.1"/>
    <property type="molecule type" value="Genomic_DNA"/>
</dbReference>
<proteinExistence type="inferred from homology"/>
<dbReference type="Pfam" id="PF00106">
    <property type="entry name" value="adh_short"/>
    <property type="match status" value="1"/>
</dbReference>
<evidence type="ECO:0000256" key="1">
    <source>
        <dbReference type="RuleBase" id="RU000363"/>
    </source>
</evidence>
<accession>A0A507E5Y9</accession>
<comment type="caution">
    <text evidence="2">The sequence shown here is derived from an EMBL/GenBank/DDBJ whole genome shotgun (WGS) entry which is preliminary data.</text>
</comment>
<evidence type="ECO:0000313" key="3">
    <source>
        <dbReference type="Proteomes" id="UP000318582"/>
    </source>
</evidence>
<sequence>MNTIIKASVRALVGIASPALTLYDIFSNNLSSAFSAGLCLVGGRGPLPPHKPSSTRPQAVVVTGGSAGIGRETCLRLARRGYLVFAGVRKASDGEDLKTEYDNNKPSEFGDIIPVILDVTHKSAITNARNEIKRHLEHYGAELAGLVNVAGIIHLAPLENTDDAEIRKMFDVNFFGVLDICKAFMPELKRSRGRIINIGSAASFIVAPSAGIYSASKAAIAAATEALRMEVRPFGVGVSLIEPGCIKTRAWDIGVKKLHEYNAHAKGSERSSGISTDDVFLRSSHTTRTDKHENPRCPYEGLFGRLQLAYDAAIHLAFPPKHISQHVEHALGSRFPRERYLGGIDTKVADFALKFVPQKLVETAIKWVLW</sequence>
<dbReference type="GO" id="GO:0008202">
    <property type="term" value="P:steroid metabolic process"/>
    <property type="evidence" value="ECO:0007669"/>
    <property type="project" value="TreeGrafter"/>
</dbReference>
<evidence type="ECO:0000313" key="2">
    <source>
        <dbReference type="EMBL" id="TPX59151.1"/>
    </source>
</evidence>